<feature type="compositionally biased region" description="Basic and acidic residues" evidence="1">
    <location>
        <begin position="29"/>
        <end position="39"/>
    </location>
</feature>
<feature type="region of interest" description="Disordered" evidence="1">
    <location>
        <begin position="1"/>
        <end position="141"/>
    </location>
</feature>
<evidence type="ECO:0000313" key="2">
    <source>
        <dbReference type="EMBL" id="EKM78507.1"/>
    </source>
</evidence>
<dbReference type="GeneID" id="18824454"/>
<sequence>MMHSQKIADNIHHSQAEQQEQPTSSPPPERQRGFLDRIGDAVGDLGAKSHQDTPAPPPPPPKNESIFDKIGDALKGEEHTSPPPPPPKPEGFFDKISDAIHGHEQPEEPPKPQSFAEKFGDKVNSTFGGGSSGEAKEGHLDKAIDFYQEHVLKQGKQDDESAVEQLKDKQIASVIRHGFESVTGKDLSSSHKE</sequence>
<accession>K5X6B9</accession>
<evidence type="ECO:0000256" key="1">
    <source>
        <dbReference type="SAM" id="MobiDB-lite"/>
    </source>
</evidence>
<evidence type="ECO:0000313" key="3">
    <source>
        <dbReference type="Proteomes" id="UP000008493"/>
    </source>
</evidence>
<dbReference type="HOGENOM" id="CLU_1408362_0_0_1"/>
<reference evidence="3" key="1">
    <citation type="journal article" date="2012" name="Proc. Natl. Acad. Sci. U.S.A.">
        <title>Genome sequence of the button mushroom Agaricus bisporus reveals mechanisms governing adaptation to a humic-rich ecological niche.</title>
        <authorList>
            <person name="Morin E."/>
            <person name="Kohler A."/>
            <person name="Baker A.R."/>
            <person name="Foulongne-Oriol M."/>
            <person name="Lombard V."/>
            <person name="Nagy L.G."/>
            <person name="Ohm R.A."/>
            <person name="Patyshakuliyeva A."/>
            <person name="Brun A."/>
            <person name="Aerts A.L."/>
            <person name="Bailey A.M."/>
            <person name="Billette C."/>
            <person name="Coutinho P.M."/>
            <person name="Deakin G."/>
            <person name="Doddapaneni H."/>
            <person name="Floudas D."/>
            <person name="Grimwood J."/>
            <person name="Hilden K."/>
            <person name="Kuees U."/>
            <person name="LaButti K.M."/>
            <person name="Lapidus A."/>
            <person name="Lindquist E.A."/>
            <person name="Lucas S.M."/>
            <person name="Murat C."/>
            <person name="Riley R.W."/>
            <person name="Salamov A.A."/>
            <person name="Schmutz J."/>
            <person name="Subramanian V."/>
            <person name="Woesten H.A.B."/>
            <person name="Xu J."/>
            <person name="Eastwood D.C."/>
            <person name="Foster G.D."/>
            <person name="Sonnenberg A.S."/>
            <person name="Cullen D."/>
            <person name="de Vries R.P."/>
            <person name="Lundell T."/>
            <person name="Hibbett D.S."/>
            <person name="Henrissat B."/>
            <person name="Burton K.S."/>
            <person name="Kerrigan R.W."/>
            <person name="Challen M.P."/>
            <person name="Grigoriev I.V."/>
            <person name="Martin F."/>
        </authorList>
    </citation>
    <scope>NUCLEOTIDE SEQUENCE [LARGE SCALE GENOMIC DNA]</scope>
    <source>
        <strain evidence="3">JB137-S8 / ATCC MYA-4627 / FGSC 10392</strain>
    </source>
</reference>
<keyword evidence="3" id="KW-1185">Reference proteome</keyword>
<gene>
    <name evidence="2" type="ORF">AGABI1DRAFT_114755</name>
</gene>
<dbReference type="OMA" id="IHGHEQP"/>
<protein>
    <submittedName>
        <fullName evidence="2">Uncharacterized protein</fullName>
    </submittedName>
</protein>
<feature type="compositionally biased region" description="Basic and acidic residues" evidence="1">
    <location>
        <begin position="91"/>
        <end position="110"/>
    </location>
</feature>
<proteinExistence type="predicted"/>
<name>K5X6B9_AGABU</name>
<dbReference type="PANTHER" id="PTHR40462">
    <property type="entry name" value="CHROMOSOME 1, WHOLE GENOME SHOTGUN SEQUENCE"/>
    <property type="match status" value="1"/>
</dbReference>
<dbReference type="PANTHER" id="PTHR40462:SF1">
    <property type="entry name" value="EXPRESSED PROTEIN"/>
    <property type="match status" value="1"/>
</dbReference>
<dbReference type="AlphaFoldDB" id="K5X6B9"/>
<dbReference type="RefSeq" id="XP_007331139.1">
    <property type="nucleotide sequence ID" value="XM_007331077.1"/>
</dbReference>
<organism evidence="2 3">
    <name type="scientific">Agaricus bisporus var. burnettii (strain JB137-S8 / ATCC MYA-4627 / FGSC 10392)</name>
    <name type="common">White button mushroom</name>
    <dbReference type="NCBI Taxonomy" id="597362"/>
    <lineage>
        <taxon>Eukaryota</taxon>
        <taxon>Fungi</taxon>
        <taxon>Dikarya</taxon>
        <taxon>Basidiomycota</taxon>
        <taxon>Agaricomycotina</taxon>
        <taxon>Agaricomycetes</taxon>
        <taxon>Agaricomycetidae</taxon>
        <taxon>Agaricales</taxon>
        <taxon>Agaricineae</taxon>
        <taxon>Agaricaceae</taxon>
        <taxon>Agaricus</taxon>
    </lineage>
</organism>
<dbReference type="Proteomes" id="UP000008493">
    <property type="component" value="Unassembled WGS sequence"/>
</dbReference>
<dbReference type="EMBL" id="JH971392">
    <property type="protein sequence ID" value="EKM78507.1"/>
    <property type="molecule type" value="Genomic_DNA"/>
</dbReference>
<dbReference type="eggNOG" id="ENOG502RCBN">
    <property type="taxonomic scope" value="Eukaryota"/>
</dbReference>
<dbReference type="KEGG" id="abp:AGABI1DRAFT114755"/>
<dbReference type="InParanoid" id="K5X6B9"/>
<feature type="compositionally biased region" description="Basic and acidic residues" evidence="1">
    <location>
        <begin position="65"/>
        <end position="80"/>
    </location>
</feature>
<dbReference type="OrthoDB" id="3050608at2759"/>